<dbReference type="InterPro" id="IPR004089">
    <property type="entry name" value="MCPsignal_dom"/>
</dbReference>
<dbReference type="PANTHER" id="PTHR32089:SF112">
    <property type="entry name" value="LYSOZYME-LIKE PROTEIN-RELATED"/>
    <property type="match status" value="1"/>
</dbReference>
<name>A0A1I6LY70_9BACT</name>
<dbReference type="CDD" id="cd17528">
    <property type="entry name" value="HAMP_III"/>
    <property type="match status" value="3"/>
</dbReference>
<dbReference type="AlphaFoldDB" id="A0A1I6LY70"/>
<dbReference type="InterPro" id="IPR041395">
    <property type="entry name" value="McpB_HAMP_3rd"/>
</dbReference>
<gene>
    <name evidence="7" type="ORF">SAMN05421771_1473</name>
</gene>
<keyword evidence="4" id="KW-1133">Transmembrane helix</keyword>
<keyword evidence="8" id="KW-1185">Reference proteome</keyword>
<evidence type="ECO:0000259" key="6">
    <source>
        <dbReference type="PROSITE" id="PS50885"/>
    </source>
</evidence>
<dbReference type="PROSITE" id="PS50111">
    <property type="entry name" value="CHEMOTAXIS_TRANSDUC_2"/>
    <property type="match status" value="1"/>
</dbReference>
<dbReference type="Gene3D" id="1.20.120.1530">
    <property type="match status" value="4"/>
</dbReference>
<evidence type="ECO:0000256" key="3">
    <source>
        <dbReference type="PROSITE-ProRule" id="PRU00284"/>
    </source>
</evidence>
<dbReference type="SUPFAM" id="SSF158472">
    <property type="entry name" value="HAMP domain-like"/>
    <property type="match status" value="1"/>
</dbReference>
<dbReference type="PROSITE" id="PS50885">
    <property type="entry name" value="HAMP"/>
    <property type="match status" value="2"/>
</dbReference>
<dbReference type="GO" id="GO:0007165">
    <property type="term" value="P:signal transduction"/>
    <property type="evidence" value="ECO:0007669"/>
    <property type="project" value="UniProtKB-KW"/>
</dbReference>
<feature type="transmembrane region" description="Helical" evidence="4">
    <location>
        <begin position="12"/>
        <end position="32"/>
    </location>
</feature>
<keyword evidence="1 3" id="KW-0807">Transducer</keyword>
<dbReference type="PANTHER" id="PTHR32089">
    <property type="entry name" value="METHYL-ACCEPTING CHEMOTAXIS PROTEIN MCPB"/>
    <property type="match status" value="1"/>
</dbReference>
<dbReference type="Pfam" id="PF00672">
    <property type="entry name" value="HAMP"/>
    <property type="match status" value="1"/>
</dbReference>
<dbReference type="SMART" id="SM00304">
    <property type="entry name" value="HAMP"/>
    <property type="match status" value="5"/>
</dbReference>
<dbReference type="Proteomes" id="UP000199024">
    <property type="component" value="Unassembled WGS sequence"/>
</dbReference>
<feature type="domain" description="HAMP" evidence="6">
    <location>
        <begin position="508"/>
        <end position="557"/>
    </location>
</feature>
<dbReference type="GO" id="GO:0016020">
    <property type="term" value="C:membrane"/>
    <property type="evidence" value="ECO:0007669"/>
    <property type="project" value="InterPro"/>
</dbReference>
<evidence type="ECO:0000313" key="8">
    <source>
        <dbReference type="Proteomes" id="UP000199024"/>
    </source>
</evidence>
<reference evidence="7 8" key="1">
    <citation type="submission" date="2016-10" db="EMBL/GenBank/DDBJ databases">
        <authorList>
            <person name="de Groot N.N."/>
        </authorList>
    </citation>
    <scope>NUCLEOTIDE SEQUENCE [LARGE SCALE GENOMIC DNA]</scope>
    <source>
        <strain evidence="7 8">DSM 21001</strain>
    </source>
</reference>
<dbReference type="InterPro" id="IPR003660">
    <property type="entry name" value="HAMP_dom"/>
</dbReference>
<dbReference type="CDD" id="cd06225">
    <property type="entry name" value="HAMP"/>
    <property type="match status" value="1"/>
</dbReference>
<sequence length="933" mass="99005">MHALNNIRIRTRLQIAFFLLAAFIACVAYAGIDHASSRMMIALGAMGTVLAPTLGFVLASSIFDPLEGINRQIAAMRQGDLSSRLKMNRKDEMGLLAESLDGFASDLKSDIFSKLSQIAVGDMSARATSRGNNDEMTPAINTIIETLKDFIQEMRHMSAQHDAGDIDVIMPVEHFHGEFRSMASGVNRMVAGHIDVKKKAMACVAEFGKGNFEAKLEVFPGKKFFINETMELLRSNLTNLIREMNEMSSQHDAGDIDVIMTVERFHGDFRTMAAGVNKMVKGHIDVKKKAMACVAEFGRGNFEAKLEVFPGKKFFINETMELLRSNLTSLIREMNYMSAQHDAGDIDVIMAVDRFHGDFRTMAAGVNKMVNGHIDVKKKAMACVAEFGRGNFEAPLEVFPGKKVFINETIERVRGNLKALIADTAMLSEAAVAGKLATRADAAMHQGDFRKIIQGIDDTLDAVIGPLNVTADYVDSISRGVIPGKIETQYNGDFNTIKNNLNNCVEGLQGLVEANQVLQQMAANNLTARVEGRYKGIFAEVAKAINVTVTNQANVLLSIQQNAETLAQSSVGLTSSSSTMSVNSEAMTAQAHTAAAATEQASASVKNMAAGIEQVSANSQSVAGASEKISMNLGVVGNSVEVMSSRMKTAASTSEAVTGAVNSVAAAIEEMSASLNEVSKNTGQAARVSGRAAKSATCTAEIVNNLGTSAVEIGKVVEMIKGIAAQTNLLALNATIEAASAGEAGKGFAVVANEVKTLAKQTASATEDIRKQVAAMQSNTSAAVKAIEEIVTVINEINGISGTIAAAVEEQTATTNEIAKNVGNAARGAAELFRNVNESSQSATTISSNVQEAVRGVSEITRNISQLATGANDVARNAGEAAKGMSEVAQNVAVVSDRSTQTTRGAAETNASALELGRLAESLQHAVTSFRIM</sequence>
<dbReference type="GO" id="GO:0006935">
    <property type="term" value="P:chemotaxis"/>
    <property type="evidence" value="ECO:0007669"/>
    <property type="project" value="InterPro"/>
</dbReference>
<dbReference type="EMBL" id="FOZL01000001">
    <property type="protein sequence ID" value="SFS08380.1"/>
    <property type="molecule type" value="Genomic_DNA"/>
</dbReference>
<dbReference type="Gene3D" id="1.10.287.950">
    <property type="entry name" value="Methyl-accepting chemotaxis protein"/>
    <property type="match status" value="3"/>
</dbReference>
<evidence type="ECO:0000259" key="5">
    <source>
        <dbReference type="PROSITE" id="PS50111"/>
    </source>
</evidence>
<dbReference type="SMART" id="SM00283">
    <property type="entry name" value="MA"/>
    <property type="match status" value="1"/>
</dbReference>
<feature type="transmembrane region" description="Helical" evidence="4">
    <location>
        <begin position="39"/>
        <end position="63"/>
    </location>
</feature>
<dbReference type="CDD" id="cd17527">
    <property type="entry name" value="HAMP_II"/>
    <property type="match status" value="3"/>
</dbReference>
<comment type="similarity">
    <text evidence="2">Belongs to the methyl-accepting chemotaxis (MCP) protein family.</text>
</comment>
<evidence type="ECO:0000256" key="2">
    <source>
        <dbReference type="ARBA" id="ARBA00029447"/>
    </source>
</evidence>
<feature type="domain" description="HAMP" evidence="6">
    <location>
        <begin position="60"/>
        <end position="112"/>
    </location>
</feature>
<dbReference type="STRING" id="474950.SAMN05421771_1473"/>
<feature type="domain" description="Methyl-accepting transducer" evidence="5">
    <location>
        <begin position="625"/>
        <end position="858"/>
    </location>
</feature>
<accession>A0A1I6LY70</accession>
<evidence type="ECO:0000256" key="1">
    <source>
        <dbReference type="ARBA" id="ARBA00023224"/>
    </source>
</evidence>
<proteinExistence type="inferred from homology"/>
<dbReference type="Pfam" id="PF00015">
    <property type="entry name" value="MCPsignal"/>
    <property type="match status" value="1"/>
</dbReference>
<keyword evidence="4" id="KW-0472">Membrane</keyword>
<evidence type="ECO:0000313" key="7">
    <source>
        <dbReference type="EMBL" id="SFS08380.1"/>
    </source>
</evidence>
<protein>
    <submittedName>
        <fullName evidence="7">Methyl-accepting chemotaxis protein</fullName>
    </submittedName>
</protein>
<dbReference type="InterPro" id="IPR004090">
    <property type="entry name" value="Chemotax_Me-accpt_rcpt"/>
</dbReference>
<keyword evidence="4" id="KW-0812">Transmembrane</keyword>
<dbReference type="GO" id="GO:0004888">
    <property type="term" value="F:transmembrane signaling receptor activity"/>
    <property type="evidence" value="ECO:0007669"/>
    <property type="project" value="InterPro"/>
</dbReference>
<organism evidence="7 8">
    <name type="scientific">Granulicella pectinivorans</name>
    <dbReference type="NCBI Taxonomy" id="474950"/>
    <lineage>
        <taxon>Bacteria</taxon>
        <taxon>Pseudomonadati</taxon>
        <taxon>Acidobacteriota</taxon>
        <taxon>Terriglobia</taxon>
        <taxon>Terriglobales</taxon>
        <taxon>Acidobacteriaceae</taxon>
        <taxon>Granulicella</taxon>
    </lineage>
</organism>
<dbReference type="RefSeq" id="WP_089837999.1">
    <property type="nucleotide sequence ID" value="NZ_FOZL01000001.1"/>
</dbReference>
<dbReference type="SUPFAM" id="SSF58104">
    <property type="entry name" value="Methyl-accepting chemotaxis protein (MCP) signaling domain"/>
    <property type="match status" value="3"/>
</dbReference>
<evidence type="ECO:0000256" key="4">
    <source>
        <dbReference type="SAM" id="Phobius"/>
    </source>
</evidence>
<dbReference type="Pfam" id="PF18575">
    <property type="entry name" value="HAMP_N3"/>
    <property type="match status" value="3"/>
</dbReference>
<dbReference type="PRINTS" id="PR00260">
    <property type="entry name" value="CHEMTRNSDUCR"/>
</dbReference>
<dbReference type="OrthoDB" id="107771at2"/>
<dbReference type="Pfam" id="PF18947">
    <property type="entry name" value="HAMP_2"/>
    <property type="match status" value="1"/>
</dbReference>